<keyword evidence="4 7" id="KW-0067">ATP-binding</keyword>
<dbReference type="EMBL" id="CDGJ01000078">
    <property type="protein sequence ID" value="CEJ08270.1"/>
    <property type="molecule type" value="Genomic_DNA"/>
</dbReference>
<dbReference type="PROSITE" id="PS50893">
    <property type="entry name" value="ABC_TRANSPORTER_2"/>
    <property type="match status" value="1"/>
</dbReference>
<dbReference type="Gene3D" id="3.40.50.300">
    <property type="entry name" value="P-loop containing nucleotide triphosphate hydrolases"/>
    <property type="match status" value="1"/>
</dbReference>
<dbReference type="RefSeq" id="WP_240985350.1">
    <property type="nucleotide sequence ID" value="NZ_CDGJ01000078.1"/>
</dbReference>
<feature type="domain" description="ABC transporter" evidence="5">
    <location>
        <begin position="2"/>
        <end position="229"/>
    </location>
</feature>
<dbReference type="GO" id="GO:0005524">
    <property type="term" value="F:ATP binding"/>
    <property type="evidence" value="ECO:0007669"/>
    <property type="project" value="UniProtKB-KW"/>
</dbReference>
<evidence type="ECO:0000256" key="1">
    <source>
        <dbReference type="ARBA" id="ARBA00005417"/>
    </source>
</evidence>
<dbReference type="PROSITE" id="PS00211">
    <property type="entry name" value="ABC_TRANSPORTER_1"/>
    <property type="match status" value="1"/>
</dbReference>
<evidence type="ECO:0000313" key="7">
    <source>
        <dbReference type="EMBL" id="CEJ08270.1"/>
    </source>
</evidence>
<dbReference type="SMART" id="SM00382">
    <property type="entry name" value="AAA"/>
    <property type="match status" value="1"/>
</dbReference>
<sequence>MIKAEGLTKVYSSGQGVQGLSFRVREGEAFAFLGPNGSGKTTTIRLLMGFIRPQSGRAFVHGWDSWRDAAKVKEVTGYLPGEISLLETMSGVEFLNLILGMHGGQARARKTKDRLLERLAVPAQQPIGKMSKGMKQKLGVVSAFMLDPRIYILDEPTSGLDPLMQKTFVEMILEEKSRGKTIFMSSHMFPEVERTCDQAGIIRAGKLAAVQSMAQLRQSRRRLFTLEVGSVEDAGRVKEGVARIEGLRLVEDLGRHMTLAVNGKLNPLLELLSGIDVKEIDRKDADLEEIFLEFYRHPGSGAGDGDCL</sequence>
<dbReference type="InterPro" id="IPR027417">
    <property type="entry name" value="P-loop_NTPase"/>
</dbReference>
<evidence type="ECO:0000313" key="6">
    <source>
        <dbReference type="EMBL" id="CAA7601886.1"/>
    </source>
</evidence>
<dbReference type="CDD" id="cd03230">
    <property type="entry name" value="ABC_DR_subfamily_A"/>
    <property type="match status" value="1"/>
</dbReference>
<dbReference type="EC" id="3.6.1.3" evidence="6"/>
<keyword evidence="6" id="KW-0378">Hydrolase</keyword>
<accession>A0A8S0XC20</accession>
<evidence type="ECO:0000313" key="8">
    <source>
        <dbReference type="Proteomes" id="UP001071230"/>
    </source>
</evidence>
<evidence type="ECO:0000259" key="5">
    <source>
        <dbReference type="PROSITE" id="PS50893"/>
    </source>
</evidence>
<dbReference type="AlphaFoldDB" id="A0A8S0XC20"/>
<dbReference type="Proteomes" id="UP001071230">
    <property type="component" value="Unassembled WGS sequence"/>
</dbReference>
<proteinExistence type="inferred from homology"/>
<evidence type="ECO:0000256" key="4">
    <source>
        <dbReference type="ARBA" id="ARBA00022840"/>
    </source>
</evidence>
<name>A0A8S0XC20_9FIRM</name>
<reference evidence="6" key="2">
    <citation type="submission" date="2020-01" db="EMBL/GenBank/DDBJ databases">
        <authorList>
            <person name="Hornung B."/>
        </authorList>
    </citation>
    <scope>NUCLEOTIDE SEQUENCE</scope>
    <source>
        <strain evidence="6">PacBioINE</strain>
    </source>
</reference>
<evidence type="ECO:0000256" key="3">
    <source>
        <dbReference type="ARBA" id="ARBA00022741"/>
    </source>
</evidence>
<dbReference type="InterPro" id="IPR050763">
    <property type="entry name" value="ABC_transporter_ATP-binding"/>
</dbReference>
<dbReference type="Pfam" id="PF00005">
    <property type="entry name" value="ABC_tran"/>
    <property type="match status" value="1"/>
</dbReference>
<keyword evidence="3" id="KW-0547">Nucleotide-binding</keyword>
<reference evidence="7" key="1">
    <citation type="submission" date="2014-11" db="EMBL/GenBank/DDBJ databases">
        <authorList>
            <person name="Hornung B.V."/>
        </authorList>
    </citation>
    <scope>NUCLEOTIDE SEQUENCE</scope>
    <source>
        <strain evidence="7">INE</strain>
    </source>
</reference>
<dbReference type="KEGG" id="aacx:DEACI_2557"/>
<comment type="similarity">
    <text evidence="1">Belongs to the ABC transporter superfamily.</text>
</comment>
<organism evidence="6">
    <name type="scientific">Acididesulfobacillus acetoxydans</name>
    <dbReference type="NCBI Taxonomy" id="1561005"/>
    <lineage>
        <taxon>Bacteria</taxon>
        <taxon>Bacillati</taxon>
        <taxon>Bacillota</taxon>
        <taxon>Clostridia</taxon>
        <taxon>Eubacteriales</taxon>
        <taxon>Peptococcaceae</taxon>
        <taxon>Acididesulfobacillus</taxon>
    </lineage>
</organism>
<dbReference type="InterPro" id="IPR017871">
    <property type="entry name" value="ABC_transporter-like_CS"/>
</dbReference>
<dbReference type="SUPFAM" id="SSF52540">
    <property type="entry name" value="P-loop containing nucleoside triphosphate hydrolases"/>
    <property type="match status" value="1"/>
</dbReference>
<dbReference type="PANTHER" id="PTHR42711:SF5">
    <property type="entry name" value="ABC TRANSPORTER ATP-BINDING PROTEIN NATA"/>
    <property type="match status" value="1"/>
</dbReference>
<dbReference type="InterPro" id="IPR003439">
    <property type="entry name" value="ABC_transporter-like_ATP-bd"/>
</dbReference>
<protein>
    <submittedName>
        <fullName evidence="6">ABC transporter</fullName>
        <ecNumber evidence="6">3.6.1.3</ecNumber>
    </submittedName>
    <submittedName>
        <fullName evidence="7">Bacitracin transport ATP-binding protein BcrA</fullName>
    </submittedName>
</protein>
<gene>
    <name evidence="6" type="ORF">DEACI_2557</name>
    <name evidence="7" type="ORF">DEACI_2746</name>
</gene>
<dbReference type="EMBL" id="LR746496">
    <property type="protein sequence ID" value="CAA7601886.1"/>
    <property type="molecule type" value="Genomic_DNA"/>
</dbReference>
<evidence type="ECO:0000256" key="2">
    <source>
        <dbReference type="ARBA" id="ARBA00022448"/>
    </source>
</evidence>
<dbReference type="PANTHER" id="PTHR42711">
    <property type="entry name" value="ABC TRANSPORTER ATP-BINDING PROTEIN"/>
    <property type="match status" value="1"/>
</dbReference>
<keyword evidence="8" id="KW-1185">Reference proteome</keyword>
<dbReference type="InterPro" id="IPR003593">
    <property type="entry name" value="AAA+_ATPase"/>
</dbReference>
<dbReference type="Proteomes" id="UP000836597">
    <property type="component" value="Chromosome"/>
</dbReference>
<dbReference type="GO" id="GO:0016887">
    <property type="term" value="F:ATP hydrolysis activity"/>
    <property type="evidence" value="ECO:0007669"/>
    <property type="project" value="InterPro"/>
</dbReference>
<keyword evidence="2" id="KW-0813">Transport</keyword>